<sequence length="365" mass="42305">MNHQTFRNINHILARDSKSTTYKFALLRGTIELIGENSPYIKIEDQRAHFPLGLLIEKWLLYYYPLVLVPQINGSAQLAFAETLRELVNYYNLRGGISAFYNDLKNKGIPADIQKVFLLLVKKIASTITQMPMKYIGTSIDGQHFGIYQYDRVKTRSVGAIDAEYLILNFGTFSIPQDYYEAFQLLGSFINGTDAILFKWAEFSVRASGQKLSVTDVLTEVMQSPVTARDIAESKTLYQSILQTEGKVRCVWSGVPVVRYDIDHIIPFSVWKNNDLWNLLPARPDLNNQKRDKIPSPNFIEQRRDEITHYWSLIRRHKMHRFEKELQISLLGYQTKNDWSKLAIEQLQKSCDYLITTRGFEAWTL</sequence>
<dbReference type="Gene3D" id="1.10.30.50">
    <property type="match status" value="1"/>
</dbReference>
<keyword evidence="3" id="KW-1185">Reference proteome</keyword>
<protein>
    <recommendedName>
        <fullName evidence="1">HNH nuclease domain-containing protein</fullName>
    </recommendedName>
</protein>
<dbReference type="Proteomes" id="UP001258315">
    <property type="component" value="Unassembled WGS sequence"/>
</dbReference>
<name>A0ABU3GR51_9SPHI</name>
<evidence type="ECO:0000313" key="2">
    <source>
        <dbReference type="EMBL" id="MDT3402263.1"/>
    </source>
</evidence>
<organism evidence="2 3">
    <name type="scientific">Mucilaginibacter terrae</name>
    <dbReference type="NCBI Taxonomy" id="1955052"/>
    <lineage>
        <taxon>Bacteria</taxon>
        <taxon>Pseudomonadati</taxon>
        <taxon>Bacteroidota</taxon>
        <taxon>Sphingobacteriia</taxon>
        <taxon>Sphingobacteriales</taxon>
        <taxon>Sphingobacteriaceae</taxon>
        <taxon>Mucilaginibacter</taxon>
    </lineage>
</organism>
<dbReference type="Pfam" id="PF13395">
    <property type="entry name" value="HNH_4"/>
    <property type="match status" value="1"/>
</dbReference>
<dbReference type="RefSeq" id="WP_311948575.1">
    <property type="nucleotide sequence ID" value="NZ_JAVLVU010000001.1"/>
</dbReference>
<feature type="domain" description="HNH nuclease" evidence="1">
    <location>
        <begin position="259"/>
        <end position="295"/>
    </location>
</feature>
<evidence type="ECO:0000259" key="1">
    <source>
        <dbReference type="Pfam" id="PF13395"/>
    </source>
</evidence>
<comment type="caution">
    <text evidence="2">The sequence shown here is derived from an EMBL/GenBank/DDBJ whole genome shotgun (WGS) entry which is preliminary data.</text>
</comment>
<gene>
    <name evidence="2" type="ORF">QE417_001335</name>
</gene>
<evidence type="ECO:0000313" key="3">
    <source>
        <dbReference type="Proteomes" id="UP001258315"/>
    </source>
</evidence>
<reference evidence="3" key="1">
    <citation type="submission" date="2023-07" db="EMBL/GenBank/DDBJ databases">
        <title>Functional and genomic diversity of the sorghum phyllosphere microbiome.</title>
        <authorList>
            <person name="Shade A."/>
        </authorList>
    </citation>
    <scope>NUCLEOTIDE SEQUENCE [LARGE SCALE GENOMIC DNA]</scope>
    <source>
        <strain evidence="3">SORGH_AS_0422</strain>
    </source>
</reference>
<dbReference type="InterPro" id="IPR003615">
    <property type="entry name" value="HNH_nuc"/>
</dbReference>
<dbReference type="EMBL" id="JAVLVU010000001">
    <property type="protein sequence ID" value="MDT3402263.1"/>
    <property type="molecule type" value="Genomic_DNA"/>
</dbReference>
<dbReference type="CDD" id="cd00085">
    <property type="entry name" value="HNHc"/>
    <property type="match status" value="1"/>
</dbReference>
<proteinExistence type="predicted"/>
<accession>A0ABU3GR51</accession>